<dbReference type="PANTHER" id="PTHR43289:SF34">
    <property type="entry name" value="SERINE_THREONINE-PROTEIN KINASE YBDM-RELATED"/>
    <property type="match status" value="1"/>
</dbReference>
<dbReference type="Proteomes" id="UP000606194">
    <property type="component" value="Unassembled WGS sequence"/>
</dbReference>
<reference evidence="10" key="2">
    <citation type="submission" date="2020-09" db="EMBL/GenBank/DDBJ databases">
        <authorList>
            <person name="Sun Q."/>
            <person name="Ohkuma M."/>
        </authorList>
    </citation>
    <scope>NUCLEOTIDE SEQUENCE</scope>
    <source>
        <strain evidence="10">JCM 4386</strain>
    </source>
</reference>
<gene>
    <name evidence="10" type="ORF">GCM10010269_64560</name>
</gene>
<evidence type="ECO:0000256" key="4">
    <source>
        <dbReference type="ARBA" id="ARBA00022741"/>
    </source>
</evidence>
<dbReference type="EMBL" id="BMTL01000033">
    <property type="protein sequence ID" value="GGS16531.1"/>
    <property type="molecule type" value="Genomic_DNA"/>
</dbReference>
<evidence type="ECO:0000259" key="9">
    <source>
        <dbReference type="PROSITE" id="PS50011"/>
    </source>
</evidence>
<keyword evidence="5" id="KW-0418">Kinase</keyword>
<dbReference type="PROSITE" id="PS50011">
    <property type="entry name" value="PROTEIN_KINASE_DOM"/>
    <property type="match status" value="1"/>
</dbReference>
<comment type="caution">
    <text evidence="10">The sequence shown here is derived from an EMBL/GenBank/DDBJ whole genome shotgun (WGS) entry which is preliminary data.</text>
</comment>
<sequence length="798" mass="82134">MEPLRSGDPSRLGRYRLLRRLGAGGMGVVFLARAPGGGIAAVKTVRASYAEEPGFRARFRREVEVARRVDSPWVVPLLDADADAETPWLATAYVPGPSLAETVDLFGPLAPASVRVLGLRLAEALDAVHAAGLVHRDVKPGNILLAPDGPRLIDFGIARAPEATALTSSGVIVGSPGFLSPEQAQARSGEIGPPSDVFSLGCVLAFAATGVRPFGGGGAAGMLLRTVYDEPDPAAIPDEHAPLLRACLHKDPAHRPTLAHLREALGKRTQSAEGGTQDTGGAGETGEAEHDGTGRAAGARGSGGSGGSGPEGDPAEPAGWLPVPVTRLISERSAAVLAIGAIEPTQVSAPANPTPPASLVSPLSPASPASPAPAVSPEAATMTAVTAAPPATPGLRRRGFLRLGSAAGVMAAGGGGAWWWSTRSGTATSPPSSTGPRPELGVAFHGDLTGARGESGNAQLNGARLAVEQVNGRSDRPFRVKLLPYDDGGAPARAGALARRLTRDPAVLAVLGPTTDACFYASEAAYSQAAMPVVSVSVGVDTLTDSLGLNLFHSHAALHVKDDLFAAAFVRYLSKHADARKVFLVDDRAQGDLAWTLCDQTRRGLRAAGRDSTVADVPAGKTDWTALAAAVLAAGSDAVMCTGDAARTAGLASALRAAGFTGTRMATERAFGPAFLTAAGAAATGWVFATSFVDPAVRPSARDFAAAYRRRFGAAPGWYAAEAYDAVLFLAEACTQGGTALRERGAIARRLREVSHTGITRTVRYEQGFGYNHDAMFDYRVADGGFRCLGQYLEAAVS</sequence>
<feature type="region of interest" description="Disordered" evidence="8">
    <location>
        <begin position="346"/>
        <end position="365"/>
    </location>
</feature>
<dbReference type="InterPro" id="IPR008271">
    <property type="entry name" value="Ser/Thr_kinase_AS"/>
</dbReference>
<dbReference type="InterPro" id="IPR017441">
    <property type="entry name" value="Protein_kinase_ATP_BS"/>
</dbReference>
<dbReference type="InterPro" id="IPR028081">
    <property type="entry name" value="Leu-bd"/>
</dbReference>
<feature type="compositionally biased region" description="Gly residues" evidence="8">
    <location>
        <begin position="300"/>
        <end position="310"/>
    </location>
</feature>
<dbReference type="Pfam" id="PF13458">
    <property type="entry name" value="Peripla_BP_6"/>
    <property type="match status" value="1"/>
</dbReference>
<feature type="region of interest" description="Disordered" evidence="8">
    <location>
        <begin position="266"/>
        <end position="320"/>
    </location>
</feature>
<dbReference type="SUPFAM" id="SSF53822">
    <property type="entry name" value="Periplasmic binding protein-like I"/>
    <property type="match status" value="1"/>
</dbReference>
<evidence type="ECO:0000256" key="7">
    <source>
        <dbReference type="PROSITE-ProRule" id="PRU10141"/>
    </source>
</evidence>
<evidence type="ECO:0000313" key="10">
    <source>
        <dbReference type="EMBL" id="GGS16531.1"/>
    </source>
</evidence>
<dbReference type="PANTHER" id="PTHR43289">
    <property type="entry name" value="MITOGEN-ACTIVATED PROTEIN KINASE KINASE KINASE 20-RELATED"/>
    <property type="match status" value="1"/>
</dbReference>
<evidence type="ECO:0000256" key="6">
    <source>
        <dbReference type="ARBA" id="ARBA00022840"/>
    </source>
</evidence>
<dbReference type="RefSeq" id="WP_190152883.1">
    <property type="nucleotide sequence ID" value="NZ_BMTL01000033.1"/>
</dbReference>
<dbReference type="CDD" id="cd14014">
    <property type="entry name" value="STKc_PknB_like"/>
    <property type="match status" value="1"/>
</dbReference>
<feature type="binding site" evidence="7">
    <location>
        <position position="43"/>
    </location>
    <ligand>
        <name>ATP</name>
        <dbReference type="ChEBI" id="CHEBI:30616"/>
    </ligand>
</feature>
<accession>A0A918G2U0</accession>
<evidence type="ECO:0000313" key="11">
    <source>
        <dbReference type="Proteomes" id="UP000606194"/>
    </source>
</evidence>
<feature type="domain" description="Protein kinase" evidence="9">
    <location>
        <begin position="15"/>
        <end position="265"/>
    </location>
</feature>
<keyword evidence="2" id="KW-0808">Transferase</keyword>
<organism evidence="10 11">
    <name type="scientific">Streptomyces humidus</name>
    <dbReference type="NCBI Taxonomy" id="52259"/>
    <lineage>
        <taxon>Bacteria</taxon>
        <taxon>Bacillati</taxon>
        <taxon>Actinomycetota</taxon>
        <taxon>Actinomycetes</taxon>
        <taxon>Kitasatosporales</taxon>
        <taxon>Streptomycetaceae</taxon>
        <taxon>Streptomyces</taxon>
    </lineage>
</organism>
<dbReference type="GO" id="GO:0004674">
    <property type="term" value="F:protein serine/threonine kinase activity"/>
    <property type="evidence" value="ECO:0007669"/>
    <property type="project" value="TreeGrafter"/>
</dbReference>
<dbReference type="Gene3D" id="3.40.50.2300">
    <property type="match status" value="2"/>
</dbReference>
<comment type="similarity">
    <text evidence="1">Belongs to the leucine-binding protein family.</text>
</comment>
<dbReference type="SUPFAM" id="SSF56112">
    <property type="entry name" value="Protein kinase-like (PK-like)"/>
    <property type="match status" value="1"/>
</dbReference>
<dbReference type="Gene3D" id="3.30.200.20">
    <property type="entry name" value="Phosphorylase Kinase, domain 1"/>
    <property type="match status" value="1"/>
</dbReference>
<keyword evidence="6 7" id="KW-0067">ATP-binding</keyword>
<dbReference type="CDD" id="cd06342">
    <property type="entry name" value="PBP1_ABC_LIVBP-like"/>
    <property type="match status" value="1"/>
</dbReference>
<dbReference type="InterPro" id="IPR011009">
    <property type="entry name" value="Kinase-like_dom_sf"/>
</dbReference>
<protein>
    <recommendedName>
        <fullName evidence="9">Protein kinase domain-containing protein</fullName>
    </recommendedName>
</protein>
<dbReference type="GO" id="GO:0005524">
    <property type="term" value="F:ATP binding"/>
    <property type="evidence" value="ECO:0007669"/>
    <property type="project" value="UniProtKB-UniRule"/>
</dbReference>
<dbReference type="AlphaFoldDB" id="A0A918G2U0"/>
<evidence type="ECO:0000256" key="8">
    <source>
        <dbReference type="SAM" id="MobiDB-lite"/>
    </source>
</evidence>
<keyword evidence="4 7" id="KW-0547">Nucleotide-binding</keyword>
<keyword evidence="11" id="KW-1185">Reference proteome</keyword>
<dbReference type="PROSITE" id="PS00107">
    <property type="entry name" value="PROTEIN_KINASE_ATP"/>
    <property type="match status" value="1"/>
</dbReference>
<dbReference type="InterPro" id="IPR000719">
    <property type="entry name" value="Prot_kinase_dom"/>
</dbReference>
<proteinExistence type="inferred from homology"/>
<evidence type="ECO:0000256" key="3">
    <source>
        <dbReference type="ARBA" id="ARBA00022729"/>
    </source>
</evidence>
<dbReference type="InterPro" id="IPR028082">
    <property type="entry name" value="Peripla_BP_I"/>
</dbReference>
<evidence type="ECO:0000256" key="2">
    <source>
        <dbReference type="ARBA" id="ARBA00022679"/>
    </source>
</evidence>
<evidence type="ECO:0000256" key="1">
    <source>
        <dbReference type="ARBA" id="ARBA00010062"/>
    </source>
</evidence>
<keyword evidence="3" id="KW-0732">Signal</keyword>
<name>A0A918G2U0_9ACTN</name>
<reference evidence="10" key="1">
    <citation type="journal article" date="2014" name="Int. J. Syst. Evol. Microbiol.">
        <title>Complete genome sequence of Corynebacterium casei LMG S-19264T (=DSM 44701T), isolated from a smear-ripened cheese.</title>
        <authorList>
            <consortium name="US DOE Joint Genome Institute (JGI-PGF)"/>
            <person name="Walter F."/>
            <person name="Albersmeier A."/>
            <person name="Kalinowski J."/>
            <person name="Ruckert C."/>
        </authorList>
    </citation>
    <scope>NUCLEOTIDE SEQUENCE</scope>
    <source>
        <strain evidence="10">JCM 4386</strain>
    </source>
</reference>
<dbReference type="Pfam" id="PF00069">
    <property type="entry name" value="Pkinase"/>
    <property type="match status" value="1"/>
</dbReference>
<dbReference type="Gene3D" id="1.10.510.10">
    <property type="entry name" value="Transferase(Phosphotransferase) domain 1"/>
    <property type="match status" value="1"/>
</dbReference>
<evidence type="ECO:0000256" key="5">
    <source>
        <dbReference type="ARBA" id="ARBA00022777"/>
    </source>
</evidence>
<dbReference type="PROSITE" id="PS00108">
    <property type="entry name" value="PROTEIN_KINASE_ST"/>
    <property type="match status" value="1"/>
</dbReference>
<dbReference type="SMART" id="SM00220">
    <property type="entry name" value="S_TKc"/>
    <property type="match status" value="1"/>
</dbReference>